<evidence type="ECO:0000313" key="2">
    <source>
        <dbReference type="Proteomes" id="UP000068167"/>
    </source>
</evidence>
<sequence length="39" mass="4859">MFRSNSYCFNHLRPQVQKLQETPTLQRLREQQIRIIQTR</sequence>
<evidence type="ECO:0000313" key="1">
    <source>
        <dbReference type="EMBL" id="AKV69075.1"/>
    </source>
</evidence>
<gene>
    <name evidence="1" type="ORF">VL20_4131</name>
</gene>
<dbReference type="KEGG" id="mpk:VL20_4131"/>
<dbReference type="EMBL" id="CP011339">
    <property type="protein sequence ID" value="AKV69075.1"/>
    <property type="molecule type" value="Genomic_DNA"/>
</dbReference>
<dbReference type="PATRIC" id="fig|1638788.3.peg.4160"/>
<name>A0A0K1S4T9_9CHRO</name>
<accession>A0A0K1S4T9</accession>
<protein>
    <submittedName>
        <fullName evidence="1">Uncharacterized protein</fullName>
    </submittedName>
</protein>
<keyword evidence="2" id="KW-1185">Reference proteome</keyword>
<reference evidence="1 2" key="1">
    <citation type="journal article" date="2016" name="Stand. Genomic Sci.">
        <title>Complete genome sequence and genomic characterization of Microcystis panniformis FACHB 1757 by third-generation sequencing.</title>
        <authorList>
            <person name="Zhang J.Y."/>
            <person name="Guan R."/>
            <person name="Zhang H.J."/>
            <person name="Li H."/>
            <person name="Xiao P."/>
            <person name="Yu G.L."/>
            <person name="Du L."/>
            <person name="Cao D.M."/>
            <person name="Zhu B.C."/>
            <person name="Li R.H."/>
            <person name="Lu Z.H."/>
        </authorList>
    </citation>
    <scope>NUCLEOTIDE SEQUENCE [LARGE SCALE GENOMIC DNA]</scope>
    <source>
        <strain evidence="1 2">FACHB-1757</strain>
    </source>
</reference>
<organism evidence="1 2">
    <name type="scientific">Microcystis panniformis FACHB-1757</name>
    <dbReference type="NCBI Taxonomy" id="1638788"/>
    <lineage>
        <taxon>Bacteria</taxon>
        <taxon>Bacillati</taxon>
        <taxon>Cyanobacteriota</taxon>
        <taxon>Cyanophyceae</taxon>
        <taxon>Oscillatoriophycideae</taxon>
        <taxon>Chroococcales</taxon>
        <taxon>Microcystaceae</taxon>
        <taxon>Microcystis</taxon>
    </lineage>
</organism>
<dbReference type="AlphaFoldDB" id="A0A0K1S4T9"/>
<dbReference type="Proteomes" id="UP000068167">
    <property type="component" value="Chromosome"/>
</dbReference>
<proteinExistence type="predicted"/>